<evidence type="ECO:0000256" key="4">
    <source>
        <dbReference type="ARBA" id="ARBA00012809"/>
    </source>
</evidence>
<proteinExistence type="inferred from homology"/>
<dbReference type="InterPro" id="IPR050064">
    <property type="entry name" value="IGPS_HisA/HisF"/>
</dbReference>
<reference evidence="15" key="1">
    <citation type="submission" date="2020-12" db="EMBL/GenBank/DDBJ databases">
        <authorList>
            <person name="Huq M.A."/>
        </authorList>
    </citation>
    <scope>NUCLEOTIDE SEQUENCE</scope>
    <source>
        <strain evidence="15">MAHUQ-46</strain>
    </source>
</reference>
<organism evidence="15 16">
    <name type="scientific">Paenibacillus roseus</name>
    <dbReference type="NCBI Taxonomy" id="2798579"/>
    <lineage>
        <taxon>Bacteria</taxon>
        <taxon>Bacillati</taxon>
        <taxon>Bacillota</taxon>
        <taxon>Bacilli</taxon>
        <taxon>Bacillales</taxon>
        <taxon>Paenibacillaceae</taxon>
        <taxon>Paenibacillus</taxon>
    </lineage>
</organism>
<evidence type="ECO:0000256" key="3">
    <source>
        <dbReference type="ARBA" id="ARBA00011152"/>
    </source>
</evidence>
<dbReference type="InterPro" id="IPR004651">
    <property type="entry name" value="HisF"/>
</dbReference>
<evidence type="ECO:0000256" key="10">
    <source>
        <dbReference type="ARBA" id="ARBA00030264"/>
    </source>
</evidence>
<sequence length="269" mass="29448">MLTKRLIACFDVINGRVTKAKQFQENIDIESAITLAKKLYNEQIDEIIFYDITASSEKRKIDLQIVKEVAEHVLVPFTVGGGIRSLNDMYDVLKAGAEKISIDSMAVRNPNIIKEGAKAFGSQCIVLSTQVKRVPKTDSIPSGYEIAIDGARLFTGMDAVEWAKRGEELGAGEICVNSIDQDGTHMGFDLEITKAISSAVNVPIIASGGAGNIRHIADVFGQAEASAAIISSLLYSPYLENKTVQEIKTELLDHDVHIRPWINQDDNQV</sequence>
<dbReference type="EC" id="4.3.2.10" evidence="4"/>
<evidence type="ECO:0000256" key="6">
    <source>
        <dbReference type="ARBA" id="ARBA00022605"/>
    </source>
</evidence>
<comment type="catalytic activity">
    <reaction evidence="13">
        <text>5-[(5-phospho-1-deoxy-D-ribulos-1-ylimino)methylamino]-1-(5-phospho-beta-D-ribosyl)imidazole-4-carboxamide + L-glutamine = D-erythro-1-(imidazol-4-yl)glycerol 3-phosphate + 5-amino-1-(5-phospho-beta-D-ribosyl)imidazole-4-carboxamide + L-glutamate + H(+)</text>
        <dbReference type="Rhea" id="RHEA:24793"/>
        <dbReference type="ChEBI" id="CHEBI:15378"/>
        <dbReference type="ChEBI" id="CHEBI:29985"/>
        <dbReference type="ChEBI" id="CHEBI:58278"/>
        <dbReference type="ChEBI" id="CHEBI:58359"/>
        <dbReference type="ChEBI" id="CHEBI:58475"/>
        <dbReference type="ChEBI" id="CHEBI:58525"/>
        <dbReference type="EC" id="4.3.2.10"/>
    </reaction>
</comment>
<name>A0A934MLB4_9BACL</name>
<comment type="similarity">
    <text evidence="2 14">Belongs to the HisA/HisF family.</text>
</comment>
<dbReference type="GO" id="GO:0016829">
    <property type="term" value="F:lyase activity"/>
    <property type="evidence" value="ECO:0007669"/>
    <property type="project" value="UniProtKB-KW"/>
</dbReference>
<dbReference type="InterPro" id="IPR013785">
    <property type="entry name" value="Aldolase_TIM"/>
</dbReference>
<keyword evidence="8 15" id="KW-0456">Lyase</keyword>
<evidence type="ECO:0000256" key="1">
    <source>
        <dbReference type="ARBA" id="ARBA00005091"/>
    </source>
</evidence>
<dbReference type="AlphaFoldDB" id="A0A934MLB4"/>
<dbReference type="InterPro" id="IPR011060">
    <property type="entry name" value="RibuloseP-bd_barrel"/>
</dbReference>
<evidence type="ECO:0000256" key="7">
    <source>
        <dbReference type="ARBA" id="ARBA00023102"/>
    </source>
</evidence>
<dbReference type="Gene3D" id="3.20.20.70">
    <property type="entry name" value="Aldolase class I"/>
    <property type="match status" value="1"/>
</dbReference>
<comment type="subunit">
    <text evidence="3">Heterodimer of HisH and HisF.</text>
</comment>
<keyword evidence="6 14" id="KW-0028">Amino-acid biosynthesis</keyword>
<keyword evidence="7 14" id="KW-0368">Histidine biosynthesis</keyword>
<dbReference type="SUPFAM" id="SSF51366">
    <property type="entry name" value="Ribulose-phoshate binding barrel"/>
    <property type="match status" value="1"/>
</dbReference>
<evidence type="ECO:0000256" key="11">
    <source>
        <dbReference type="ARBA" id="ARBA00031409"/>
    </source>
</evidence>
<dbReference type="CDD" id="cd04731">
    <property type="entry name" value="HisF"/>
    <property type="match status" value="1"/>
</dbReference>
<comment type="function">
    <text evidence="9">IGPS catalyzes the conversion of PRFAR and glutamine to IGP, AICAR and glutamate. The HisF subunit catalyzes the cyclization activity that produces IGP and AICAR from PRFAR using the ammonia provided by the HisH subunit.</text>
</comment>
<evidence type="ECO:0000256" key="14">
    <source>
        <dbReference type="RuleBase" id="RU003657"/>
    </source>
</evidence>
<evidence type="ECO:0000256" key="8">
    <source>
        <dbReference type="ARBA" id="ARBA00023239"/>
    </source>
</evidence>
<dbReference type="RefSeq" id="WP_199019555.1">
    <property type="nucleotide sequence ID" value="NZ_JAELUP010000064.1"/>
</dbReference>
<evidence type="ECO:0000256" key="13">
    <source>
        <dbReference type="ARBA" id="ARBA00047838"/>
    </source>
</evidence>
<dbReference type="InterPro" id="IPR006062">
    <property type="entry name" value="His_biosynth"/>
</dbReference>
<keyword evidence="16" id="KW-1185">Reference proteome</keyword>
<evidence type="ECO:0000313" key="15">
    <source>
        <dbReference type="EMBL" id="MBJ6362005.1"/>
    </source>
</evidence>
<comment type="pathway">
    <text evidence="1">Amino-acid biosynthesis; L-histidine biosynthesis; L-histidine from 5-phospho-alpha-D-ribose 1-diphosphate: step 5/9.</text>
</comment>
<evidence type="ECO:0000256" key="12">
    <source>
        <dbReference type="ARBA" id="ARBA00032401"/>
    </source>
</evidence>
<accession>A0A934MLB4</accession>
<gene>
    <name evidence="15" type="primary">hisF</name>
    <name evidence="15" type="ORF">JFN88_12090</name>
</gene>
<dbReference type="Pfam" id="PF00977">
    <property type="entry name" value="His_biosynth"/>
    <property type="match status" value="1"/>
</dbReference>
<dbReference type="PANTHER" id="PTHR21235:SF2">
    <property type="entry name" value="IMIDAZOLE GLYCEROL PHOSPHATE SYNTHASE HISHF"/>
    <property type="match status" value="1"/>
</dbReference>
<evidence type="ECO:0000256" key="2">
    <source>
        <dbReference type="ARBA" id="ARBA00009667"/>
    </source>
</evidence>
<evidence type="ECO:0000313" key="16">
    <source>
        <dbReference type="Proteomes" id="UP000640274"/>
    </source>
</evidence>
<dbReference type="PANTHER" id="PTHR21235">
    <property type="entry name" value="IMIDAZOLE GLYCEROL PHOSPHATE SYNTHASE SUBUNIT HISF/H IGP SYNTHASE SUBUNIT HISF/H"/>
    <property type="match status" value="1"/>
</dbReference>
<evidence type="ECO:0000256" key="9">
    <source>
        <dbReference type="ARBA" id="ARBA00025475"/>
    </source>
</evidence>
<dbReference type="EMBL" id="JAELUP010000064">
    <property type="protein sequence ID" value="MBJ6362005.1"/>
    <property type="molecule type" value="Genomic_DNA"/>
</dbReference>
<evidence type="ECO:0000256" key="5">
    <source>
        <dbReference type="ARBA" id="ARBA00016318"/>
    </source>
</evidence>
<dbReference type="GO" id="GO:0000105">
    <property type="term" value="P:L-histidine biosynthetic process"/>
    <property type="evidence" value="ECO:0007669"/>
    <property type="project" value="UniProtKB-KW"/>
</dbReference>
<dbReference type="GO" id="GO:0000107">
    <property type="term" value="F:imidazoleglycerol-phosphate synthase activity"/>
    <property type="evidence" value="ECO:0007669"/>
    <property type="project" value="InterPro"/>
</dbReference>
<protein>
    <recommendedName>
        <fullName evidence="5">Imidazole glycerol phosphate synthase subunit HisF</fullName>
        <ecNumber evidence="4">4.3.2.10</ecNumber>
    </recommendedName>
    <alternativeName>
        <fullName evidence="10">IGP synthase cyclase subunit</fullName>
    </alternativeName>
    <alternativeName>
        <fullName evidence="11">IGP synthase subunit HisF</fullName>
    </alternativeName>
    <alternativeName>
        <fullName evidence="12">ImGP synthase subunit HisF</fullName>
    </alternativeName>
</protein>
<dbReference type="Proteomes" id="UP000640274">
    <property type="component" value="Unassembled WGS sequence"/>
</dbReference>
<comment type="caution">
    <text evidence="15">The sequence shown here is derived from an EMBL/GenBank/DDBJ whole genome shotgun (WGS) entry which is preliminary data.</text>
</comment>